<dbReference type="GO" id="GO:0008422">
    <property type="term" value="F:beta-glucosidase activity"/>
    <property type="evidence" value="ECO:0000318"/>
    <property type="project" value="GO_Central"/>
</dbReference>
<evidence type="ECO:0000256" key="2">
    <source>
        <dbReference type="ARBA" id="ARBA00022801"/>
    </source>
</evidence>
<dbReference type="PRINTS" id="PR00131">
    <property type="entry name" value="GLHYDRLASE1"/>
</dbReference>
<keyword evidence="2 5" id="KW-0378">Hydrolase</keyword>
<evidence type="ECO:0000256" key="3">
    <source>
        <dbReference type="PROSITE-ProRule" id="PRU10055"/>
    </source>
</evidence>
<dbReference type="PANTHER" id="PTHR10353">
    <property type="entry name" value="GLYCOSYL HYDROLASE"/>
    <property type="match status" value="1"/>
</dbReference>
<dbReference type="Pfam" id="PF00232">
    <property type="entry name" value="Glyco_hydro_1"/>
    <property type="match status" value="1"/>
</dbReference>
<name>A0A1U8AFN2_NELNU</name>
<dbReference type="InterPro" id="IPR033132">
    <property type="entry name" value="GH_1_N_CS"/>
</dbReference>
<reference evidence="8" key="1">
    <citation type="submission" date="2025-08" db="UniProtKB">
        <authorList>
            <consortium name="RefSeq"/>
        </authorList>
    </citation>
    <scope>IDENTIFICATION</scope>
</reference>
<dbReference type="GO" id="GO:0005975">
    <property type="term" value="P:carbohydrate metabolic process"/>
    <property type="evidence" value="ECO:0007669"/>
    <property type="project" value="InterPro"/>
</dbReference>
<dbReference type="OrthoDB" id="65569at2759"/>
<dbReference type="Proteomes" id="UP000189703">
    <property type="component" value="Unplaced"/>
</dbReference>
<evidence type="ECO:0000313" key="7">
    <source>
        <dbReference type="Proteomes" id="UP000189703"/>
    </source>
</evidence>
<dbReference type="RefSeq" id="XP_010265852.1">
    <property type="nucleotide sequence ID" value="XM_010267550.1"/>
</dbReference>
<evidence type="ECO:0000256" key="1">
    <source>
        <dbReference type="ARBA" id="ARBA00010838"/>
    </source>
</evidence>
<comment type="similarity">
    <text evidence="1 4">Belongs to the glycosyl hydrolase 1 family.</text>
</comment>
<evidence type="ECO:0000256" key="4">
    <source>
        <dbReference type="RuleBase" id="RU003690"/>
    </source>
</evidence>
<dbReference type="eggNOG" id="KOG0626">
    <property type="taxonomic scope" value="Eukaryota"/>
</dbReference>
<dbReference type="Gene3D" id="3.20.20.80">
    <property type="entry name" value="Glycosidases"/>
    <property type="match status" value="1"/>
</dbReference>
<keyword evidence="6" id="KW-0732">Signal</keyword>
<feature type="chain" id="PRO_5010530601" evidence="6">
    <location>
        <begin position="24"/>
        <end position="510"/>
    </location>
</feature>
<evidence type="ECO:0000256" key="6">
    <source>
        <dbReference type="SAM" id="SignalP"/>
    </source>
</evidence>
<dbReference type="KEGG" id="nnu:104603499"/>
<dbReference type="PROSITE" id="PS00653">
    <property type="entry name" value="GLYCOSYL_HYDROL_F1_2"/>
    <property type="match status" value="1"/>
</dbReference>
<protein>
    <submittedName>
        <fullName evidence="8">Beta-glucosidase 12-like</fullName>
    </submittedName>
</protein>
<dbReference type="OMA" id="MANNCSK"/>
<dbReference type="SUPFAM" id="SSF51445">
    <property type="entry name" value="(Trans)glycosidases"/>
    <property type="match status" value="1"/>
</dbReference>
<feature type="active site" description="Nucleophile" evidence="3">
    <location>
        <position position="417"/>
    </location>
</feature>
<feature type="signal peptide" evidence="6">
    <location>
        <begin position="1"/>
        <end position="23"/>
    </location>
</feature>
<gene>
    <name evidence="8" type="primary">LOC104603499</name>
</gene>
<dbReference type="InterPro" id="IPR001360">
    <property type="entry name" value="Glyco_hydro_1"/>
</dbReference>
<dbReference type="InterPro" id="IPR018120">
    <property type="entry name" value="Glyco_hydro_1_AS"/>
</dbReference>
<dbReference type="GeneID" id="104603499"/>
<proteinExistence type="inferred from homology"/>
<dbReference type="PROSITE" id="PS00572">
    <property type="entry name" value="GLYCOSYL_HYDROL_F1_1"/>
    <property type="match status" value="1"/>
</dbReference>
<dbReference type="FunFam" id="3.20.20.80:FF:000020">
    <property type="entry name" value="Beta-glucosidase 12"/>
    <property type="match status" value="1"/>
</dbReference>
<dbReference type="AlphaFoldDB" id="A0A1U8AFN2"/>
<keyword evidence="7" id="KW-1185">Reference proteome</keyword>
<dbReference type="InParanoid" id="A0A1U8AFN2"/>
<keyword evidence="5" id="KW-0326">Glycosidase</keyword>
<sequence length="510" mass="57543">MAFQSFPLLGLLILVDLLGRSGGAALSNDSSTSLNRYSFPAGFVFGAASASYQFEGAAKQGGKGPSIWDTFTHKYPGKIADRSNGDVAIDFYHRYKGDVGIMKEMGLDAFRFSISWPRILPHGKLSGGVNREGIRFYNNLIDELLSHGLQPYVTLFHWDLPQALEDEYGGFLNTKIVDDFRDYAEICFREFGDRVKSWITFNEPWTFSNGGYSLGTLSPGRCSPWVSISCTGGNSGTEPYLVAHNQLLAHAAAVKAYKDKYQAFQKGKIGITLVSHWFVPYSNDKASIQAAQRAIDFMFGWLLHPLTYGDYPESMRSLVGKRLPKLTPEQSMAVKGSFDFLGLNYYTANYAANVLSFNSVNISYNTDSHVNLSTTRKGVLIGKQAGSSWLFVYPRGIHDLLLYVKKQYKDPVIYITENGVSEKDDSSLTLKEALVDNLRIEYYQSHLSFVQKAIKKGVNVKGYFAWSLMDNFEWNDGYSVRFGINYIDYKNGLKRYPKRSAYWFKKFLQR</sequence>
<dbReference type="PANTHER" id="PTHR10353:SF318">
    <property type="entry name" value="BETA-GLUCOSIDASE 31-RELATED"/>
    <property type="match status" value="1"/>
</dbReference>
<dbReference type="InterPro" id="IPR017853">
    <property type="entry name" value="GH"/>
</dbReference>
<evidence type="ECO:0000313" key="8">
    <source>
        <dbReference type="RefSeq" id="XP_010265852.1"/>
    </source>
</evidence>
<evidence type="ECO:0000256" key="5">
    <source>
        <dbReference type="RuleBase" id="RU004468"/>
    </source>
</evidence>
<dbReference type="FunCoup" id="A0A1U8AFN2">
    <property type="interactions" value="723"/>
</dbReference>
<accession>A0A1U8AFN2</accession>
<organism evidence="7 8">
    <name type="scientific">Nelumbo nucifera</name>
    <name type="common">Sacred lotus</name>
    <dbReference type="NCBI Taxonomy" id="4432"/>
    <lineage>
        <taxon>Eukaryota</taxon>
        <taxon>Viridiplantae</taxon>
        <taxon>Streptophyta</taxon>
        <taxon>Embryophyta</taxon>
        <taxon>Tracheophyta</taxon>
        <taxon>Spermatophyta</taxon>
        <taxon>Magnoliopsida</taxon>
        <taxon>Proteales</taxon>
        <taxon>Nelumbonaceae</taxon>
        <taxon>Nelumbo</taxon>
    </lineage>
</organism>